<keyword evidence="3" id="KW-1185">Reference proteome</keyword>
<dbReference type="EMBL" id="UZWE01000026">
    <property type="protein sequence ID" value="VDS08329.1"/>
    <property type="molecule type" value="Genomic_DNA"/>
</dbReference>
<name>A0A447ILT1_9RHOB</name>
<feature type="signal peptide" evidence="1">
    <location>
        <begin position="1"/>
        <end position="19"/>
    </location>
</feature>
<dbReference type="AlphaFoldDB" id="A0A447ILT1"/>
<reference evidence="2 3" key="1">
    <citation type="submission" date="2018-12" db="EMBL/GenBank/DDBJ databases">
        <authorList>
            <person name="Criscuolo A."/>
        </authorList>
    </citation>
    <scope>NUCLEOTIDE SEQUENCE [LARGE SCALE GENOMIC DNA]</scope>
    <source>
        <strain evidence="2">ACIP1116241</strain>
    </source>
</reference>
<evidence type="ECO:0000313" key="2">
    <source>
        <dbReference type="EMBL" id="VDS08329.1"/>
    </source>
</evidence>
<dbReference type="Proteomes" id="UP000270743">
    <property type="component" value="Unassembled WGS sequence"/>
</dbReference>
<accession>A0A447ILT1</accession>
<evidence type="ECO:0000313" key="3">
    <source>
        <dbReference type="Proteomes" id="UP000270743"/>
    </source>
</evidence>
<sequence length="160" mass="16973">MLRLLLFAVGALGAAPALADWVYRAPEASDDTGSVYVQNRQGHRLDLGCGNGGFVGLSLRPDLRPANVSRIEHAILQLRIDERPPLFLPVTCQDHGCDQAALHLGKPFTVAEIEAVVAALRSGSSLEIALGAQTMTRFSLTGSSAALGRLKEQNPSCEGL</sequence>
<keyword evidence="1" id="KW-0732">Signal</keyword>
<feature type="chain" id="PRO_5019340640" evidence="1">
    <location>
        <begin position="20"/>
        <end position="160"/>
    </location>
</feature>
<organism evidence="2 3">
    <name type="scientific">Paracoccus haematequi</name>
    <dbReference type="NCBI Taxonomy" id="2491866"/>
    <lineage>
        <taxon>Bacteria</taxon>
        <taxon>Pseudomonadati</taxon>
        <taxon>Pseudomonadota</taxon>
        <taxon>Alphaproteobacteria</taxon>
        <taxon>Rhodobacterales</taxon>
        <taxon>Paracoccaceae</taxon>
        <taxon>Paracoccus</taxon>
    </lineage>
</organism>
<evidence type="ECO:0000256" key="1">
    <source>
        <dbReference type="SAM" id="SignalP"/>
    </source>
</evidence>
<gene>
    <name evidence="2" type="ORF">PARHAE_01513</name>
</gene>
<protein>
    <submittedName>
        <fullName evidence="2">Uncharacterized protein</fullName>
    </submittedName>
</protein>
<proteinExistence type="predicted"/>